<protein>
    <submittedName>
        <fullName evidence="2">Uncharacterized protein</fullName>
    </submittedName>
</protein>
<dbReference type="Proteomes" id="UP000278855">
    <property type="component" value="Unassembled WGS sequence"/>
</dbReference>
<dbReference type="AlphaFoldDB" id="A0A3N4EGK8"/>
<reference evidence="4" key="2">
    <citation type="submission" date="2018-11" db="EMBL/GenBank/DDBJ databases">
        <title>Shewanella sp. R106.</title>
        <authorList>
            <person name="Hwang Y.J."/>
            <person name="Hwang C.Y."/>
        </authorList>
    </citation>
    <scope>NUCLEOTIDE SEQUENCE [LARGE SCALE GENOMIC DNA]</scope>
    <source>
        <strain evidence="4">R106</strain>
    </source>
</reference>
<dbReference type="RefSeq" id="WP_124012526.1">
    <property type="nucleotide sequence ID" value="NZ_CP034073.1"/>
</dbReference>
<sequence length="109" mass="11654">MNKNVSKVVDEVAGTVGDLIDKVSSPTSRSGHTVSRVVAMYDAGVSERTIASQLTDSSSKNFNYSVEHVRAFVALYSDCKTKPPITSSVANSLIKDQIQVGSKLCGEPF</sequence>
<name>A0A3N4EGK8_9GAMM</name>
<evidence type="ECO:0000313" key="2">
    <source>
        <dbReference type="EMBL" id="RPA33400.1"/>
    </source>
</evidence>
<gene>
    <name evidence="2" type="ORF">EGC77_08695</name>
    <name evidence="1" type="ORF">EGC80_07670</name>
</gene>
<reference evidence="1 3" key="1">
    <citation type="submission" date="2018-11" db="EMBL/GenBank/DDBJ databases">
        <title>Shewanella sp. M2.</title>
        <authorList>
            <person name="Hwang Y.J."/>
            <person name="Hwang C.Y."/>
        </authorList>
    </citation>
    <scope>NUCLEOTIDE SEQUENCE [LARGE SCALE GENOMIC DNA]</scope>
    <source>
        <strain evidence="1 3">M2</strain>
    </source>
</reference>
<proteinExistence type="predicted"/>
<dbReference type="EMBL" id="CP034073">
    <property type="protein sequence ID" value="AZG34810.1"/>
    <property type="molecule type" value="Genomic_DNA"/>
</dbReference>
<accession>A0A3N4EGK8</accession>
<reference evidence="2" key="3">
    <citation type="submission" date="2018-11" db="EMBL/GenBank/DDBJ databases">
        <authorList>
            <person name="Hwang Y.J."/>
            <person name="Hwang C.Y."/>
        </authorList>
    </citation>
    <scope>NUCLEOTIDE SEQUENCE</scope>
    <source>
        <strain evidence="2">R106</strain>
    </source>
</reference>
<organism evidence="2 4">
    <name type="scientific">Shewanella psychromarinicola</name>
    <dbReference type="NCBI Taxonomy" id="2487742"/>
    <lineage>
        <taxon>Bacteria</taxon>
        <taxon>Pseudomonadati</taxon>
        <taxon>Pseudomonadota</taxon>
        <taxon>Gammaproteobacteria</taxon>
        <taxon>Alteromonadales</taxon>
        <taxon>Shewanellaceae</taxon>
        <taxon>Shewanella</taxon>
    </lineage>
</organism>
<evidence type="ECO:0000313" key="3">
    <source>
        <dbReference type="Proteomes" id="UP000273778"/>
    </source>
</evidence>
<dbReference type="KEGG" id="spsr:EGC80_07670"/>
<dbReference type="Proteomes" id="UP000273778">
    <property type="component" value="Chromosome"/>
</dbReference>
<evidence type="ECO:0000313" key="4">
    <source>
        <dbReference type="Proteomes" id="UP000278855"/>
    </source>
</evidence>
<evidence type="ECO:0000313" key="1">
    <source>
        <dbReference type="EMBL" id="AZG34810.1"/>
    </source>
</evidence>
<dbReference type="EMBL" id="RKKB01000002">
    <property type="protein sequence ID" value="RPA33400.1"/>
    <property type="molecule type" value="Genomic_DNA"/>
</dbReference>
<keyword evidence="3" id="KW-1185">Reference proteome</keyword>
<dbReference type="OrthoDB" id="9982112at2"/>